<comment type="caution">
    <text evidence="1">The sequence shown here is derived from an EMBL/GenBank/DDBJ whole genome shotgun (WGS) entry which is preliminary data.</text>
</comment>
<proteinExistence type="predicted"/>
<sequence length="60" mass="7330">MLLNVRESYQQRQVHKNYLHHEVSEQKRSQELTRMTIYGIQHQVVKSFVLLSHRKSQLIR</sequence>
<name>A0A645EA21_9ZZZZ</name>
<evidence type="ECO:0000313" key="1">
    <source>
        <dbReference type="EMBL" id="MPM98249.1"/>
    </source>
</evidence>
<organism evidence="1">
    <name type="scientific">bioreactor metagenome</name>
    <dbReference type="NCBI Taxonomy" id="1076179"/>
    <lineage>
        <taxon>unclassified sequences</taxon>
        <taxon>metagenomes</taxon>
        <taxon>ecological metagenomes</taxon>
    </lineage>
</organism>
<dbReference type="AlphaFoldDB" id="A0A645EA21"/>
<gene>
    <name evidence="1" type="ORF">SDC9_145434</name>
</gene>
<accession>A0A645EA21</accession>
<protein>
    <submittedName>
        <fullName evidence="1">Uncharacterized protein</fullName>
    </submittedName>
</protein>
<dbReference type="EMBL" id="VSSQ01044426">
    <property type="protein sequence ID" value="MPM98249.1"/>
    <property type="molecule type" value="Genomic_DNA"/>
</dbReference>
<reference evidence="1" key="1">
    <citation type="submission" date="2019-08" db="EMBL/GenBank/DDBJ databases">
        <authorList>
            <person name="Kucharzyk K."/>
            <person name="Murdoch R.W."/>
            <person name="Higgins S."/>
            <person name="Loffler F."/>
        </authorList>
    </citation>
    <scope>NUCLEOTIDE SEQUENCE</scope>
</reference>